<dbReference type="STRING" id="703135.A0A2A9NHH0"/>
<dbReference type="Pfam" id="PF20152">
    <property type="entry name" value="DUF6534"/>
    <property type="match status" value="1"/>
</dbReference>
<dbReference type="Proteomes" id="UP000242287">
    <property type="component" value="Unassembled WGS sequence"/>
</dbReference>
<gene>
    <name evidence="3" type="ORF">AMATHDRAFT_67200</name>
</gene>
<dbReference type="InterPro" id="IPR045339">
    <property type="entry name" value="DUF6534"/>
</dbReference>
<keyword evidence="1" id="KW-1133">Transmembrane helix</keyword>
<reference evidence="3 4" key="1">
    <citation type="submission" date="2014-02" db="EMBL/GenBank/DDBJ databases">
        <title>Transposable element dynamics among asymbiotic and ectomycorrhizal Amanita fungi.</title>
        <authorList>
            <consortium name="DOE Joint Genome Institute"/>
            <person name="Hess J."/>
            <person name="Skrede I."/>
            <person name="Wolfe B."/>
            <person name="LaButti K."/>
            <person name="Ohm R.A."/>
            <person name="Grigoriev I.V."/>
            <person name="Pringle A."/>
        </authorList>
    </citation>
    <scope>NUCLEOTIDE SEQUENCE [LARGE SCALE GENOMIC DNA]</scope>
    <source>
        <strain evidence="3 4">SKay4041</strain>
    </source>
</reference>
<keyword evidence="1" id="KW-0472">Membrane</keyword>
<feature type="transmembrane region" description="Helical" evidence="1">
    <location>
        <begin position="36"/>
        <end position="57"/>
    </location>
</feature>
<evidence type="ECO:0000256" key="1">
    <source>
        <dbReference type="SAM" id="Phobius"/>
    </source>
</evidence>
<proteinExistence type="predicted"/>
<accession>A0A2A9NHH0</accession>
<evidence type="ECO:0000313" key="3">
    <source>
        <dbReference type="EMBL" id="PFH47697.1"/>
    </source>
</evidence>
<evidence type="ECO:0000259" key="2">
    <source>
        <dbReference type="Pfam" id="PF20152"/>
    </source>
</evidence>
<sequence>MIYSVIRFAISTYVGIAAFLAKNIPEFQRRNIVSVTFSLCVSAAIDVTIAICMTIHLLQLRQRADTRTVVVRIMDKLVMWTIRTGLITSIASVLELVTFQVYPNTSIVNSLLFWRYVALPFSDSDMDFYPCLSRQIVLQLSSLSTECKAQPT</sequence>
<feature type="transmembrane region" description="Helical" evidence="1">
    <location>
        <begin position="77"/>
        <end position="97"/>
    </location>
</feature>
<keyword evidence="1" id="KW-0812">Transmembrane</keyword>
<feature type="transmembrane region" description="Helical" evidence="1">
    <location>
        <begin position="6"/>
        <end position="24"/>
    </location>
</feature>
<dbReference type="OrthoDB" id="2535105at2759"/>
<protein>
    <recommendedName>
        <fullName evidence="2">DUF6534 domain-containing protein</fullName>
    </recommendedName>
</protein>
<dbReference type="AlphaFoldDB" id="A0A2A9NHH0"/>
<dbReference type="EMBL" id="KZ302097">
    <property type="protein sequence ID" value="PFH47697.1"/>
    <property type="molecule type" value="Genomic_DNA"/>
</dbReference>
<evidence type="ECO:0000313" key="4">
    <source>
        <dbReference type="Proteomes" id="UP000242287"/>
    </source>
</evidence>
<feature type="domain" description="DUF6534" evidence="2">
    <location>
        <begin position="42"/>
        <end position="112"/>
    </location>
</feature>
<organism evidence="3 4">
    <name type="scientific">Amanita thiersii Skay4041</name>
    <dbReference type="NCBI Taxonomy" id="703135"/>
    <lineage>
        <taxon>Eukaryota</taxon>
        <taxon>Fungi</taxon>
        <taxon>Dikarya</taxon>
        <taxon>Basidiomycota</taxon>
        <taxon>Agaricomycotina</taxon>
        <taxon>Agaricomycetes</taxon>
        <taxon>Agaricomycetidae</taxon>
        <taxon>Agaricales</taxon>
        <taxon>Pluteineae</taxon>
        <taxon>Amanitaceae</taxon>
        <taxon>Amanita</taxon>
    </lineage>
</organism>
<name>A0A2A9NHH0_9AGAR</name>
<keyword evidence="4" id="KW-1185">Reference proteome</keyword>